<dbReference type="GO" id="GO:0004553">
    <property type="term" value="F:hydrolase activity, hydrolyzing O-glycosyl compounds"/>
    <property type="evidence" value="ECO:0007669"/>
    <property type="project" value="InterPro"/>
</dbReference>
<dbReference type="SUPFAM" id="SSF63446">
    <property type="entry name" value="Type I dockerin domain"/>
    <property type="match status" value="1"/>
</dbReference>
<dbReference type="PROSITE" id="PS51766">
    <property type="entry name" value="DOCKERIN"/>
    <property type="match status" value="1"/>
</dbReference>
<evidence type="ECO:0000259" key="1">
    <source>
        <dbReference type="PROSITE" id="PS51766"/>
    </source>
</evidence>
<organism evidence="2 3">
    <name type="scientific">Ruminococcus champanellensis (strain DSM 18848 / JCM 17042 / KCTC 15320 / 18P13)</name>
    <dbReference type="NCBI Taxonomy" id="213810"/>
    <lineage>
        <taxon>Bacteria</taxon>
        <taxon>Bacillati</taxon>
        <taxon>Bacillota</taxon>
        <taxon>Clostridia</taxon>
        <taxon>Eubacteriales</taxon>
        <taxon>Oscillospiraceae</taxon>
        <taxon>Ruminococcus</taxon>
    </lineage>
</organism>
<dbReference type="EMBL" id="FP929052">
    <property type="protein sequence ID" value="CBL17242.1"/>
    <property type="molecule type" value="Genomic_DNA"/>
</dbReference>
<dbReference type="STRING" id="213810.RUM_10890"/>
<evidence type="ECO:0000313" key="3">
    <source>
        <dbReference type="Proteomes" id="UP000007054"/>
    </source>
</evidence>
<dbReference type="Gene3D" id="2.160.20.20">
    <property type="match status" value="1"/>
</dbReference>
<dbReference type="GeneID" id="83155835"/>
<dbReference type="CDD" id="cd14256">
    <property type="entry name" value="Dockerin_I"/>
    <property type="match status" value="1"/>
</dbReference>
<dbReference type="PATRIC" id="fig|213810.4.peg.989"/>
<reference evidence="2" key="2">
    <citation type="submission" date="2010-03" db="EMBL/GenBank/DDBJ databases">
        <authorList>
            <person name="Pajon A."/>
        </authorList>
    </citation>
    <scope>NUCLEOTIDE SEQUENCE</scope>
    <source>
        <strain evidence="2">Type strain: 18P13</strain>
    </source>
</reference>
<name>D4LC97_RUMC1</name>
<reference evidence="2" key="1">
    <citation type="submission" date="2010-03" db="EMBL/GenBank/DDBJ databases">
        <title>The genome sequence of Ruminococcus sp. 18P13.</title>
        <authorList>
            <consortium name="metaHIT consortium -- http://www.metahit.eu/"/>
            <person name="Pajon A."/>
            <person name="Turner K."/>
            <person name="Parkhill J."/>
            <person name="Bernalier A."/>
        </authorList>
    </citation>
    <scope>NUCLEOTIDE SEQUENCE [LARGE SCALE GENOMIC DNA]</scope>
    <source>
        <strain evidence="2">Type strain: 18P13</strain>
    </source>
</reference>
<keyword evidence="3" id="KW-1185">Reference proteome</keyword>
<dbReference type="InterPro" id="IPR036439">
    <property type="entry name" value="Dockerin_dom_sf"/>
</dbReference>
<protein>
    <submittedName>
        <fullName evidence="2">Dockerin type I repeat</fullName>
    </submittedName>
</protein>
<sequence>MKKKIAKQLLSLFLSFGMLCGVVGTEGLPISAENNYDISLTITYPRVREVPEAPQDFDSNDSLDLTYLGCEWKNVEDTEQWDDGTEFIEWMYTFVNSRNFNTLYNFEDGKMYYQRIYFMIKNVSVSIDDEATATLVDSATMQKLNADTVYLTSCKDLMDELGGSVDLPSGMTINDSLMYIDTGSLICSPSGHMHTESSSCSFDDYSHWKTCPECGIKLVDTVRSHSIIYGMLEKWTCKQSATETREGIWKKTCDSCEYAYDTIKAPVVSEQTIVSSYEELQAALAKGGKQWITLKSKTSVNTWIYQEDMDTDNMLVLDDPDADITINLNSCSVIRDTGRYDDALFDIRQGKLRIFSTQLTGIPVNDYNMQFRSLARTSCLFRVGENGTLRLTNVSGFTPYDGMAYGQPMVISEGNLQIDGGYYCNMIDSFSSSGSTRGAAILIDGGTAVINGGRYEGTACGIAVRNDAQLTVNNGYIGSWDNGLYIGDNASVVIHGGEFDRYEKTSSSSKSQNCAVMMKSTGDLTIYGGSFYGAKQGLFLQSAGQVTIWNGSFKSRNPREAQQGAMVISDMENMNITVYNGTFSGTTGIRSNVKFPLKDILPNKNSNGMRAMGNGVVIDLNTEAFIFGENRLTIEKSVPIITKQPQNVTLISGNDARFSVEAIGAVRYEWEIFDVEDETQQPYSRETVLAHCFGVNSFEESTFQIYGVSSWFLNKAVHVWIKGKDGGVTSHTAYLNIIVKPPAESSQLKNVIVAPGGTTSFTYETLYADEFRWSFTNYEWDQIDNEELLEYQSNGRTLTLYNVSEFWDGETVYCDALNELGYITSDKAVITVGVAGDVNEDGAVTVADLLMLQRWLIQSGTVTNGRLGDLDGNGTLNGTDLYRLKRMLLIDA</sequence>
<dbReference type="RefSeq" id="WP_015558149.1">
    <property type="nucleotide sequence ID" value="NC_021039.1"/>
</dbReference>
<dbReference type="PROSITE" id="PS00018">
    <property type="entry name" value="EF_HAND_1"/>
    <property type="match status" value="2"/>
</dbReference>
<dbReference type="InterPro" id="IPR012332">
    <property type="entry name" value="Autotransporter_pectin_lyase_C"/>
</dbReference>
<dbReference type="Pfam" id="PF00404">
    <property type="entry name" value="Dockerin_1"/>
    <property type="match status" value="1"/>
</dbReference>
<dbReference type="BioCyc" id="RCHA213810:RUM_RS05220-MONOMER"/>
<dbReference type="KEGG" id="rch:RUM_10890"/>
<dbReference type="Proteomes" id="UP000007054">
    <property type="component" value="Chromosome"/>
</dbReference>
<dbReference type="Gene3D" id="1.10.1330.10">
    <property type="entry name" value="Dockerin domain"/>
    <property type="match status" value="1"/>
</dbReference>
<dbReference type="HOGENOM" id="CLU_323873_0_0_9"/>
<evidence type="ECO:0000313" key="2">
    <source>
        <dbReference type="EMBL" id="CBL17242.1"/>
    </source>
</evidence>
<dbReference type="AlphaFoldDB" id="D4LC97"/>
<dbReference type="InterPro" id="IPR002105">
    <property type="entry name" value="Dockerin_1_rpt"/>
</dbReference>
<dbReference type="GO" id="GO:0000272">
    <property type="term" value="P:polysaccharide catabolic process"/>
    <property type="evidence" value="ECO:0007669"/>
    <property type="project" value="InterPro"/>
</dbReference>
<dbReference type="InterPro" id="IPR016134">
    <property type="entry name" value="Dockerin_dom"/>
</dbReference>
<gene>
    <name evidence="2" type="ordered locus">RUM_10890</name>
</gene>
<feature type="domain" description="Dockerin" evidence="1">
    <location>
        <begin position="831"/>
        <end position="892"/>
    </location>
</feature>
<accession>D4LC97</accession>
<dbReference type="InterPro" id="IPR018247">
    <property type="entry name" value="EF_Hand_1_Ca_BS"/>
</dbReference>
<proteinExistence type="predicted"/>